<sequence>MLEVLAVLITGILAGLILKKYRGVIKWTEWLANISIYFLLFFLGVSVGVNKKIFQNLGSIGLLSLIITIFVVFGSVLTAYFVSKHILQIDNEK</sequence>
<keyword evidence="1" id="KW-1133">Transmembrane helix</keyword>
<dbReference type="AlphaFoldDB" id="A0A5D0MIU7"/>
<dbReference type="GO" id="GO:0015661">
    <property type="term" value="F:L-lysine efflux transmembrane transporter activity"/>
    <property type="evidence" value="ECO:0007669"/>
    <property type="project" value="InterPro"/>
</dbReference>
<name>A0A5D0MIU7_9BACT</name>
<comment type="caution">
    <text evidence="2">The sequence shown here is derived from an EMBL/GenBank/DDBJ whole genome shotgun (WGS) entry which is preliminary data.</text>
</comment>
<dbReference type="InterPro" id="IPR005642">
    <property type="entry name" value="LysO"/>
</dbReference>
<feature type="transmembrane region" description="Helical" evidence="1">
    <location>
        <begin position="30"/>
        <end position="49"/>
    </location>
</feature>
<evidence type="ECO:0000313" key="3">
    <source>
        <dbReference type="Proteomes" id="UP000324143"/>
    </source>
</evidence>
<dbReference type="EMBL" id="VSIX01000026">
    <property type="protein sequence ID" value="TYB31855.1"/>
    <property type="molecule type" value="Genomic_DNA"/>
</dbReference>
<evidence type="ECO:0000313" key="2">
    <source>
        <dbReference type="EMBL" id="TYB31855.1"/>
    </source>
</evidence>
<protein>
    <submittedName>
        <fullName evidence="2">Lysine exporter LysO family protein</fullName>
    </submittedName>
</protein>
<keyword evidence="1" id="KW-0812">Transmembrane</keyword>
<keyword evidence="1" id="KW-0472">Membrane</keyword>
<proteinExistence type="predicted"/>
<feature type="transmembrane region" description="Helical" evidence="1">
    <location>
        <begin position="61"/>
        <end position="83"/>
    </location>
</feature>
<accession>A0A5D0MIU7</accession>
<evidence type="ECO:0000256" key="1">
    <source>
        <dbReference type="SAM" id="Phobius"/>
    </source>
</evidence>
<dbReference type="Proteomes" id="UP000324143">
    <property type="component" value="Unassembled WGS sequence"/>
</dbReference>
<keyword evidence="3" id="KW-1185">Reference proteome</keyword>
<gene>
    <name evidence="2" type="ORF">FXF47_01940</name>
</gene>
<dbReference type="Pfam" id="PF03956">
    <property type="entry name" value="Lys_export"/>
    <property type="match status" value="1"/>
</dbReference>
<organism evidence="2 3">
    <name type="scientific">Candidatus Mcinerneyibacterium aminivorans</name>
    <dbReference type="NCBI Taxonomy" id="2703815"/>
    <lineage>
        <taxon>Bacteria</taxon>
        <taxon>Candidatus Macinerneyibacteriota</taxon>
        <taxon>Candidatus Mcinerneyibacteria</taxon>
        <taxon>Candidatus Mcinerneyibacteriales</taxon>
        <taxon>Candidatus Mcinerneyibacteriaceae</taxon>
        <taxon>Candidatus Mcinerneyibacterium</taxon>
    </lineage>
</organism>
<reference evidence="2" key="1">
    <citation type="submission" date="2019-08" db="EMBL/GenBank/DDBJ databases">
        <title>Genomic characterization of a novel candidate phylum (ARYD3) from a high temperature, high salinity tertiary oil reservoir in north central Oklahoma, USA.</title>
        <authorList>
            <person name="Youssef N.H."/>
            <person name="Yadav A."/>
            <person name="Elshahed M.S."/>
        </authorList>
    </citation>
    <scope>NUCLEOTIDE SEQUENCE [LARGE SCALE GENOMIC DNA]</scope>
    <source>
        <strain evidence="2">ARYD3</strain>
    </source>
</reference>